<keyword evidence="3" id="KW-0285">Flavoprotein</keyword>
<dbReference type="PANTHER" id="PTHR11552:SF147">
    <property type="entry name" value="CHOLINE DEHYDROGENASE, MITOCHONDRIAL"/>
    <property type="match status" value="1"/>
</dbReference>
<evidence type="ECO:0000259" key="6">
    <source>
        <dbReference type="Pfam" id="PF00732"/>
    </source>
</evidence>
<dbReference type="AlphaFoldDB" id="A0AAW1TNV7"/>
<reference evidence="8 9" key="1">
    <citation type="submission" date="2023-03" db="EMBL/GenBank/DDBJ databases">
        <title>Genome insight into feeding habits of ladybird beetles.</title>
        <authorList>
            <person name="Li H.-S."/>
            <person name="Huang Y.-H."/>
            <person name="Pang H."/>
        </authorList>
    </citation>
    <scope>NUCLEOTIDE SEQUENCE [LARGE SCALE GENOMIC DNA]</scope>
    <source>
        <strain evidence="8">SYSU_2023b</strain>
        <tissue evidence="8">Whole body</tissue>
    </source>
</reference>
<sequence length="615" mass="68387">MDISQLPATSCAANIDSQSGNLFLLLVNTLFASQCALKNPNLYPPDQGSKIEDGGHFDFIIVGAGSTGSVVARRLSELGIWKILLVEAGGFPTVTSEIPGLWPNNQFLTNQTWGYFTEPSEKSCQGFKNGACHWPRGKLLGGCSAINVMLYLRGFKKNYDCWAKNGNVGWDYESIKQYFKRSERLIDNNMKNNKFYGREGLIPLTIYHPNETLRNVLIQSAQQIGYNIEPGESKLGFSNGLQNIQAGVRYNAAKVLVNSISNTSKLTLALNAYVENIIIDEKNMKAAGIKVNIGNKVMKVYADKEVILSAGVINSPQILMLSGIGPGDHLRKQGIEVLQDLKVGENLQDHVILPIFSKLSDQAINSPELLDEIYKYFIHREGLFNNTGLMNLVGILNSNNRSDYADLQFFFSAFPKNKIMFLDTFLKTINLNQSIAEQLLSYNKANHILLTLVTLVQPKSRGQILLKNADAYEKPIIRSGYFTDEKGGDTEILLKGIRIAEAQLRTDAFKSLNAEVLNINIPNCKDFKFDSDDYWKCSMRNIGTTLYHPTSTCKMGPKSDQSAVVDPRLKVHGVHNLRVIDASIMPKIISANTQATCFMIGEKGAEMIIQDHRGH</sequence>
<dbReference type="SUPFAM" id="SSF54373">
    <property type="entry name" value="FAD-linked reductases, C-terminal domain"/>
    <property type="match status" value="1"/>
</dbReference>
<comment type="caution">
    <text evidence="8">The sequence shown here is derived from an EMBL/GenBank/DDBJ whole genome shotgun (WGS) entry which is preliminary data.</text>
</comment>
<evidence type="ECO:0000313" key="8">
    <source>
        <dbReference type="EMBL" id="KAK9871973.1"/>
    </source>
</evidence>
<dbReference type="Gene3D" id="3.50.50.60">
    <property type="entry name" value="FAD/NAD(P)-binding domain"/>
    <property type="match status" value="1"/>
</dbReference>
<evidence type="ECO:0000256" key="4">
    <source>
        <dbReference type="ARBA" id="ARBA00022827"/>
    </source>
</evidence>
<dbReference type="InterPro" id="IPR036188">
    <property type="entry name" value="FAD/NAD-bd_sf"/>
</dbReference>
<accession>A0AAW1TNV7</accession>
<comment type="similarity">
    <text evidence="2">Belongs to the GMC oxidoreductase family.</text>
</comment>
<gene>
    <name evidence="8" type="ORF">WA026_015217</name>
</gene>
<evidence type="ECO:0000256" key="3">
    <source>
        <dbReference type="ARBA" id="ARBA00022630"/>
    </source>
</evidence>
<dbReference type="InterPro" id="IPR000172">
    <property type="entry name" value="GMC_OxRdtase_N"/>
</dbReference>
<dbReference type="InterPro" id="IPR007867">
    <property type="entry name" value="GMC_OxRtase_C"/>
</dbReference>
<dbReference type="Pfam" id="PF00732">
    <property type="entry name" value="GMC_oxred_N"/>
    <property type="match status" value="1"/>
</dbReference>
<feature type="domain" description="Glucose-methanol-choline oxidoreductase C-terminal" evidence="7">
    <location>
        <begin position="458"/>
        <end position="601"/>
    </location>
</feature>
<keyword evidence="9" id="KW-1185">Reference proteome</keyword>
<dbReference type="Gene3D" id="3.30.560.10">
    <property type="entry name" value="Glucose Oxidase, domain 3"/>
    <property type="match status" value="1"/>
</dbReference>
<dbReference type="PANTHER" id="PTHR11552">
    <property type="entry name" value="GLUCOSE-METHANOL-CHOLINE GMC OXIDOREDUCTASE"/>
    <property type="match status" value="1"/>
</dbReference>
<proteinExistence type="inferred from homology"/>
<comment type="cofactor">
    <cofactor evidence="1 5">
        <name>FAD</name>
        <dbReference type="ChEBI" id="CHEBI:57692"/>
    </cofactor>
</comment>
<organism evidence="8 9">
    <name type="scientific">Henosepilachna vigintioctopunctata</name>
    <dbReference type="NCBI Taxonomy" id="420089"/>
    <lineage>
        <taxon>Eukaryota</taxon>
        <taxon>Metazoa</taxon>
        <taxon>Ecdysozoa</taxon>
        <taxon>Arthropoda</taxon>
        <taxon>Hexapoda</taxon>
        <taxon>Insecta</taxon>
        <taxon>Pterygota</taxon>
        <taxon>Neoptera</taxon>
        <taxon>Endopterygota</taxon>
        <taxon>Coleoptera</taxon>
        <taxon>Polyphaga</taxon>
        <taxon>Cucujiformia</taxon>
        <taxon>Coccinelloidea</taxon>
        <taxon>Coccinellidae</taxon>
        <taxon>Epilachninae</taxon>
        <taxon>Epilachnini</taxon>
        <taxon>Henosepilachna</taxon>
    </lineage>
</organism>
<feature type="binding site" evidence="5">
    <location>
        <position position="274"/>
    </location>
    <ligand>
        <name>FAD</name>
        <dbReference type="ChEBI" id="CHEBI:57692"/>
    </ligand>
</feature>
<dbReference type="Pfam" id="PF05199">
    <property type="entry name" value="GMC_oxred_C"/>
    <property type="match status" value="1"/>
</dbReference>
<feature type="domain" description="Glucose-methanol-choline oxidoreductase N-terminal" evidence="6">
    <location>
        <begin position="57"/>
        <end position="351"/>
    </location>
</feature>
<protein>
    <recommendedName>
        <fullName evidence="10">Glucose dehydrogenase [FAD, quinone]-like</fullName>
    </recommendedName>
</protein>
<dbReference type="GO" id="GO:0050660">
    <property type="term" value="F:flavin adenine dinucleotide binding"/>
    <property type="evidence" value="ECO:0007669"/>
    <property type="project" value="InterPro"/>
</dbReference>
<evidence type="ECO:0000313" key="9">
    <source>
        <dbReference type="Proteomes" id="UP001431783"/>
    </source>
</evidence>
<dbReference type="SUPFAM" id="SSF51905">
    <property type="entry name" value="FAD/NAD(P)-binding domain"/>
    <property type="match status" value="1"/>
</dbReference>
<evidence type="ECO:0000256" key="1">
    <source>
        <dbReference type="ARBA" id="ARBA00001974"/>
    </source>
</evidence>
<keyword evidence="4 5" id="KW-0274">FAD</keyword>
<evidence type="ECO:0000259" key="7">
    <source>
        <dbReference type="Pfam" id="PF05199"/>
    </source>
</evidence>
<dbReference type="Proteomes" id="UP001431783">
    <property type="component" value="Unassembled WGS sequence"/>
</dbReference>
<name>A0AAW1TNV7_9CUCU</name>
<dbReference type="EMBL" id="JARQZJ010000008">
    <property type="protein sequence ID" value="KAK9871973.1"/>
    <property type="molecule type" value="Genomic_DNA"/>
</dbReference>
<evidence type="ECO:0008006" key="10">
    <source>
        <dbReference type="Google" id="ProtNLM"/>
    </source>
</evidence>
<dbReference type="GO" id="GO:0016614">
    <property type="term" value="F:oxidoreductase activity, acting on CH-OH group of donors"/>
    <property type="evidence" value="ECO:0007669"/>
    <property type="project" value="InterPro"/>
</dbReference>
<dbReference type="InterPro" id="IPR012132">
    <property type="entry name" value="GMC_OxRdtase"/>
</dbReference>
<evidence type="ECO:0000256" key="2">
    <source>
        <dbReference type="ARBA" id="ARBA00010790"/>
    </source>
</evidence>
<evidence type="ECO:0000256" key="5">
    <source>
        <dbReference type="PIRSR" id="PIRSR000137-2"/>
    </source>
</evidence>
<dbReference type="PIRSF" id="PIRSF000137">
    <property type="entry name" value="Alcohol_oxidase"/>
    <property type="match status" value="1"/>
</dbReference>